<sequence>MAEEENIDQEQVELGVPEMWALAKPPAPEANEDDDEPRNVVAPGAKIGKLIKLLNDIEEQEELDTKVQELDPATGQSLLLWATLEGKFVVVEWLVKKSKRAAFAFAAGKELTIYDKWVEIRKEIEEREREKAENPPEEEEAADDEEKAPEPTADQLVYEALSEFHEEWGVTGQGIVKAIGELGFYHGARDSSYNKNGLGKTLFPNGDMYTGQYVNNQRQGRGTYFWVDRGVIYTGQWNNNLRHGLGRIVYPDGGRYYGAWSYDSKSGEGRYTYPDGSSYNGSWENDVKHGFGTYVFTDGSSFVGSFVDGNFVSGEWRLCGATRYHGTFLNDKPYGAGVFTFKYGQEGSYRQDGQYLNGKWVPGKISTVTDIPVVSFPVQKKLITLTFSEECGALLMEHLAQVINFEPFATWIQSLANIDETVQSIVITSVAFAQDKAVEEVRVKAVFTGVDGKKVRGTDNIILKKPTTRLLVVLVGQDKTLALVETSVAAARGGASSSIRLPTVRSRPDGKFSGAFISAVENSELRLRIDSTTTTRLLAPLYSGAATTNAKEDVLLYIQHLHADAIATIGERVASMQAQLNVDEGLCSFQAIRLSEVVQQSGDGLTIAAVSQATRLLQSNKLPRATVEDQRPPTPIPPAPLTRPKLEPLLEEQKRNEARVASPQEADE</sequence>
<comment type="function">
    <text evidence="5">Assembles a suppression complex (suppresome) by tethering SIRT1 and MDM2 to regulate composite modifications of p53/TP53. Confers both deacetylation-mediated functional inactivation, by SIRT1, and ubiquitination-dependent degradation, by MDM2, of p53/TP53, promoting a proliferative and cell survival behaviors. May play a role in the regulation of spermatogenesis.</text>
</comment>
<dbReference type="InterPro" id="IPR003409">
    <property type="entry name" value="MORN"/>
</dbReference>
<evidence type="ECO:0000256" key="4">
    <source>
        <dbReference type="ARBA" id="ARBA00039854"/>
    </source>
</evidence>
<evidence type="ECO:0000256" key="2">
    <source>
        <dbReference type="ARBA" id="ARBA00022737"/>
    </source>
</evidence>
<dbReference type="EMBL" id="CYKH01000211">
    <property type="protein sequence ID" value="CUE91196.1"/>
    <property type="molecule type" value="Genomic_DNA"/>
</dbReference>
<gene>
    <name evidence="7" type="ORF">BSAL_57335</name>
</gene>
<dbReference type="SMART" id="SM00698">
    <property type="entry name" value="MORN"/>
    <property type="match status" value="5"/>
</dbReference>
<feature type="region of interest" description="Disordered" evidence="6">
    <location>
        <begin position="621"/>
        <end position="668"/>
    </location>
</feature>
<dbReference type="Proteomes" id="UP000051952">
    <property type="component" value="Unassembled WGS sequence"/>
</dbReference>
<feature type="region of interest" description="Disordered" evidence="6">
    <location>
        <begin position="126"/>
        <end position="150"/>
    </location>
</feature>
<name>A0A0S4IJQ0_BODSA</name>
<dbReference type="Gene3D" id="2.20.110.10">
    <property type="entry name" value="Histone H3 K4-specific methyltransferase SET7/9 N-terminal domain"/>
    <property type="match status" value="2"/>
</dbReference>
<dbReference type="Pfam" id="PF02493">
    <property type="entry name" value="MORN"/>
    <property type="match status" value="6"/>
</dbReference>
<reference evidence="8" key="1">
    <citation type="submission" date="2015-09" db="EMBL/GenBank/DDBJ databases">
        <authorList>
            <consortium name="Pathogen Informatics"/>
        </authorList>
    </citation>
    <scope>NUCLEOTIDE SEQUENCE [LARGE SCALE GENOMIC DNA]</scope>
    <source>
        <strain evidence="8">Lake Konstanz</strain>
    </source>
</reference>
<dbReference type="GO" id="GO:0001669">
    <property type="term" value="C:acrosomal vesicle"/>
    <property type="evidence" value="ECO:0007669"/>
    <property type="project" value="UniProtKB-SubCell"/>
</dbReference>
<evidence type="ECO:0000256" key="1">
    <source>
        <dbReference type="ARBA" id="ARBA00004218"/>
    </source>
</evidence>
<keyword evidence="2" id="KW-0677">Repeat</keyword>
<dbReference type="InterPro" id="IPR052472">
    <property type="entry name" value="MORN3"/>
</dbReference>
<dbReference type="SUPFAM" id="SSF82185">
    <property type="entry name" value="Histone H3 K4-specific methyltransferase SET7/9 N-terminal domain"/>
    <property type="match status" value="1"/>
</dbReference>
<protein>
    <recommendedName>
        <fullName evidence="4">MORN repeat-containing protein 3</fullName>
    </recommendedName>
</protein>
<evidence type="ECO:0000313" key="7">
    <source>
        <dbReference type="EMBL" id="CUE91196.1"/>
    </source>
</evidence>
<evidence type="ECO:0000256" key="6">
    <source>
        <dbReference type="SAM" id="MobiDB-lite"/>
    </source>
</evidence>
<dbReference type="AlphaFoldDB" id="A0A0S4IJQ0"/>
<dbReference type="OMA" id="NAEESVW"/>
<comment type="subcellular location">
    <subcellularLocation>
        <location evidence="1">Cytoplasmic vesicle</location>
        <location evidence="1">Secretory vesicle</location>
        <location evidence="1">Acrosome</location>
    </subcellularLocation>
</comment>
<feature type="compositionally biased region" description="Acidic residues" evidence="6">
    <location>
        <begin position="135"/>
        <end position="147"/>
    </location>
</feature>
<feature type="compositionally biased region" description="Pro residues" evidence="6">
    <location>
        <begin position="632"/>
        <end position="641"/>
    </location>
</feature>
<evidence type="ECO:0000256" key="5">
    <source>
        <dbReference type="ARBA" id="ARBA00045851"/>
    </source>
</evidence>
<dbReference type="VEuPathDB" id="TriTrypDB:BSAL_57335"/>
<accession>A0A0S4IJQ0</accession>
<evidence type="ECO:0000256" key="3">
    <source>
        <dbReference type="ARBA" id="ARBA00023329"/>
    </source>
</evidence>
<dbReference type="OrthoDB" id="423343at2759"/>
<organism evidence="7 8">
    <name type="scientific">Bodo saltans</name>
    <name type="common">Flagellated protozoan</name>
    <dbReference type="NCBI Taxonomy" id="75058"/>
    <lineage>
        <taxon>Eukaryota</taxon>
        <taxon>Discoba</taxon>
        <taxon>Euglenozoa</taxon>
        <taxon>Kinetoplastea</taxon>
        <taxon>Metakinetoplastina</taxon>
        <taxon>Eubodonida</taxon>
        <taxon>Bodonidae</taxon>
        <taxon>Bodo</taxon>
    </lineage>
</organism>
<keyword evidence="3" id="KW-0968">Cytoplasmic vesicle</keyword>
<dbReference type="PANTHER" id="PTHR46511">
    <property type="entry name" value="MORN REPEAT-CONTAINING PROTEIN 3"/>
    <property type="match status" value="1"/>
</dbReference>
<feature type="compositionally biased region" description="Basic and acidic residues" evidence="6">
    <location>
        <begin position="644"/>
        <end position="658"/>
    </location>
</feature>
<dbReference type="PANTHER" id="PTHR46511:SF1">
    <property type="entry name" value="MORN REPEAT-CONTAINING PROTEIN 3"/>
    <property type="match status" value="1"/>
</dbReference>
<keyword evidence="8" id="KW-1185">Reference proteome</keyword>
<evidence type="ECO:0000313" key="8">
    <source>
        <dbReference type="Proteomes" id="UP000051952"/>
    </source>
</evidence>
<proteinExistence type="predicted"/>